<feature type="domain" description="Protein kinase" evidence="1">
    <location>
        <begin position="17"/>
        <end position="265"/>
    </location>
</feature>
<keyword evidence="3" id="KW-1185">Reference proteome</keyword>
<keyword evidence="2" id="KW-0808">Transferase</keyword>
<dbReference type="SUPFAM" id="SSF56112">
    <property type="entry name" value="Protein kinase-like (PK-like)"/>
    <property type="match status" value="1"/>
</dbReference>
<gene>
    <name evidence="2" type="ORF">TVAG_031910</name>
</gene>
<dbReference type="KEGG" id="tva:4761538"/>
<dbReference type="InterPro" id="IPR000719">
    <property type="entry name" value="Prot_kinase_dom"/>
</dbReference>
<keyword evidence="2" id="KW-0418">Kinase</keyword>
<dbReference type="EMBL" id="DS113497">
    <property type="protein sequence ID" value="EAY03692.1"/>
    <property type="molecule type" value="Genomic_DNA"/>
</dbReference>
<organism evidence="2 3">
    <name type="scientific">Trichomonas vaginalis (strain ATCC PRA-98 / G3)</name>
    <dbReference type="NCBI Taxonomy" id="412133"/>
    <lineage>
        <taxon>Eukaryota</taxon>
        <taxon>Metamonada</taxon>
        <taxon>Parabasalia</taxon>
        <taxon>Trichomonadida</taxon>
        <taxon>Trichomonadidae</taxon>
        <taxon>Trichomonas</taxon>
    </lineage>
</organism>
<evidence type="ECO:0000313" key="3">
    <source>
        <dbReference type="Proteomes" id="UP000001542"/>
    </source>
</evidence>
<dbReference type="VEuPathDB" id="TrichDB:TVAGG3_0363170"/>
<dbReference type="InterPro" id="IPR011009">
    <property type="entry name" value="Kinase-like_dom_sf"/>
</dbReference>
<dbReference type="GO" id="GO:0004672">
    <property type="term" value="F:protein kinase activity"/>
    <property type="evidence" value="ECO:0007669"/>
    <property type="project" value="InterPro"/>
</dbReference>
<dbReference type="PANTHER" id="PTHR24362:SF309">
    <property type="entry name" value="PROTEIN KINASE DOMAIN-CONTAINING PROTEIN"/>
    <property type="match status" value="1"/>
</dbReference>
<name>A2EUJ0_TRIV3</name>
<reference evidence="2" key="1">
    <citation type="submission" date="2006-10" db="EMBL/GenBank/DDBJ databases">
        <authorList>
            <person name="Amadeo P."/>
            <person name="Zhao Q."/>
            <person name="Wortman J."/>
            <person name="Fraser-Liggett C."/>
            <person name="Carlton J."/>
        </authorList>
    </citation>
    <scope>NUCLEOTIDE SEQUENCE</scope>
    <source>
        <strain evidence="2">G3</strain>
    </source>
</reference>
<sequence>MSVEPIANDRAIEIPGYIVTKILEIGRFYSRVVVTDFKGEKFHAFYFDVDAVIKIDKLDNLIADINILIQLRHPNIVRFVEFYHDSKKMFLITEYFNNYSLEDLISSTTCGEYHYKTIVSGIIKGIQALHHAGICHGNICPSNIMIYDRFHPKISNFQFLSQFSFKVDKHINPIQVNYYSPECLQYKCTDPFAADIWSFGVTCYVLLTRQMPFSQSNEIKLFNSIIECNYNPTVINDEAYRKMVTSCIVLEPENRASIDELENWFDNTIRVSRLDVRYPIHLSYSQAIPKIINTELFDNIMKSRRVIFRRNTHCE</sequence>
<dbReference type="VEuPathDB" id="TrichDB:TVAG_031910"/>
<protein>
    <submittedName>
        <fullName evidence="2">Protein kinase, putative</fullName>
    </submittedName>
</protein>
<dbReference type="AlphaFoldDB" id="A2EUJ0"/>
<dbReference type="OrthoDB" id="4062651at2759"/>
<dbReference type="PANTHER" id="PTHR24362">
    <property type="entry name" value="SERINE/THREONINE-PROTEIN KINASE NEK"/>
    <property type="match status" value="1"/>
</dbReference>
<evidence type="ECO:0000313" key="2">
    <source>
        <dbReference type="EMBL" id="EAY03692.1"/>
    </source>
</evidence>
<dbReference type="RefSeq" id="XP_001315915.1">
    <property type="nucleotide sequence ID" value="XM_001315880.1"/>
</dbReference>
<dbReference type="eggNOG" id="KOG4717">
    <property type="taxonomic scope" value="Eukaryota"/>
</dbReference>
<dbReference type="PROSITE" id="PS50011">
    <property type="entry name" value="PROTEIN_KINASE_DOM"/>
    <property type="match status" value="1"/>
</dbReference>
<reference evidence="2" key="2">
    <citation type="journal article" date="2007" name="Science">
        <title>Draft genome sequence of the sexually transmitted pathogen Trichomonas vaginalis.</title>
        <authorList>
            <person name="Carlton J.M."/>
            <person name="Hirt R.P."/>
            <person name="Silva J.C."/>
            <person name="Delcher A.L."/>
            <person name="Schatz M."/>
            <person name="Zhao Q."/>
            <person name="Wortman J.R."/>
            <person name="Bidwell S.L."/>
            <person name="Alsmark U.C.M."/>
            <person name="Besteiro S."/>
            <person name="Sicheritz-Ponten T."/>
            <person name="Noel C.J."/>
            <person name="Dacks J.B."/>
            <person name="Foster P.G."/>
            <person name="Simillion C."/>
            <person name="Van de Peer Y."/>
            <person name="Miranda-Saavedra D."/>
            <person name="Barton G.J."/>
            <person name="Westrop G.D."/>
            <person name="Mueller S."/>
            <person name="Dessi D."/>
            <person name="Fiori P.L."/>
            <person name="Ren Q."/>
            <person name="Paulsen I."/>
            <person name="Zhang H."/>
            <person name="Bastida-Corcuera F.D."/>
            <person name="Simoes-Barbosa A."/>
            <person name="Brown M.T."/>
            <person name="Hayes R.D."/>
            <person name="Mukherjee M."/>
            <person name="Okumura C.Y."/>
            <person name="Schneider R."/>
            <person name="Smith A.J."/>
            <person name="Vanacova S."/>
            <person name="Villalvazo M."/>
            <person name="Haas B.J."/>
            <person name="Pertea M."/>
            <person name="Feldblyum T.V."/>
            <person name="Utterback T.R."/>
            <person name="Shu C.L."/>
            <person name="Osoegawa K."/>
            <person name="de Jong P.J."/>
            <person name="Hrdy I."/>
            <person name="Horvathova L."/>
            <person name="Zubacova Z."/>
            <person name="Dolezal P."/>
            <person name="Malik S.B."/>
            <person name="Logsdon J.M. Jr."/>
            <person name="Henze K."/>
            <person name="Gupta A."/>
            <person name="Wang C.C."/>
            <person name="Dunne R.L."/>
            <person name="Upcroft J.A."/>
            <person name="Upcroft P."/>
            <person name="White O."/>
            <person name="Salzberg S.L."/>
            <person name="Tang P."/>
            <person name="Chiu C.-H."/>
            <person name="Lee Y.-S."/>
            <person name="Embley T.M."/>
            <person name="Coombs G.H."/>
            <person name="Mottram J.C."/>
            <person name="Tachezy J."/>
            <person name="Fraser-Liggett C.M."/>
            <person name="Johnson P.J."/>
        </authorList>
    </citation>
    <scope>NUCLEOTIDE SEQUENCE [LARGE SCALE GENOMIC DNA]</scope>
    <source>
        <strain evidence="2">G3</strain>
    </source>
</reference>
<dbReference type="GO" id="GO:0005524">
    <property type="term" value="F:ATP binding"/>
    <property type="evidence" value="ECO:0007669"/>
    <property type="project" value="InterPro"/>
</dbReference>
<dbReference type="Gene3D" id="1.10.510.10">
    <property type="entry name" value="Transferase(Phosphotransferase) domain 1"/>
    <property type="match status" value="1"/>
</dbReference>
<dbReference type="InParanoid" id="A2EUJ0"/>
<dbReference type="SMR" id="A2EUJ0"/>
<accession>A2EUJ0</accession>
<dbReference type="Proteomes" id="UP000001542">
    <property type="component" value="Unassembled WGS sequence"/>
</dbReference>
<evidence type="ECO:0000259" key="1">
    <source>
        <dbReference type="PROSITE" id="PS50011"/>
    </source>
</evidence>
<dbReference type="Pfam" id="PF00069">
    <property type="entry name" value="Pkinase"/>
    <property type="match status" value="1"/>
</dbReference>
<proteinExistence type="predicted"/>